<evidence type="ECO:0000313" key="2">
    <source>
        <dbReference type="Proteomes" id="UP000800096"/>
    </source>
</evidence>
<sequence length="124" mass="12734">MPRPTLLEQSTPIVATYQLRNADGSTSHWVLKAAAGGTSPVIESLDVSAQLCLEQFGRFLDSDGAGGLGGAYCVVDGTGGDKVGREGMSGEGMVCMLDAKVEVGGLGASRYGVLAFMGYRRGGT</sequence>
<proteinExistence type="predicted"/>
<dbReference type="AlphaFoldDB" id="A0A6A5Q9J6"/>
<evidence type="ECO:0000313" key="1">
    <source>
        <dbReference type="EMBL" id="KAF1912093.1"/>
    </source>
</evidence>
<keyword evidence="2" id="KW-1185">Reference proteome</keyword>
<protein>
    <submittedName>
        <fullName evidence="1">Uncharacterized protein</fullName>
    </submittedName>
</protein>
<organism evidence="1 2">
    <name type="scientific">Ampelomyces quisqualis</name>
    <name type="common">Powdery mildew agent</name>
    <dbReference type="NCBI Taxonomy" id="50730"/>
    <lineage>
        <taxon>Eukaryota</taxon>
        <taxon>Fungi</taxon>
        <taxon>Dikarya</taxon>
        <taxon>Ascomycota</taxon>
        <taxon>Pezizomycotina</taxon>
        <taxon>Dothideomycetes</taxon>
        <taxon>Pleosporomycetidae</taxon>
        <taxon>Pleosporales</taxon>
        <taxon>Pleosporineae</taxon>
        <taxon>Phaeosphaeriaceae</taxon>
        <taxon>Ampelomyces</taxon>
    </lineage>
</organism>
<dbReference type="OrthoDB" id="3787832at2759"/>
<accession>A0A6A5Q9J6</accession>
<dbReference type="Proteomes" id="UP000800096">
    <property type="component" value="Unassembled WGS sequence"/>
</dbReference>
<name>A0A6A5Q9J6_AMPQU</name>
<dbReference type="EMBL" id="ML979141">
    <property type="protein sequence ID" value="KAF1912093.1"/>
    <property type="molecule type" value="Genomic_DNA"/>
</dbReference>
<reference evidence="1" key="1">
    <citation type="journal article" date="2020" name="Stud. Mycol.">
        <title>101 Dothideomycetes genomes: a test case for predicting lifestyles and emergence of pathogens.</title>
        <authorList>
            <person name="Haridas S."/>
            <person name="Albert R."/>
            <person name="Binder M."/>
            <person name="Bloem J."/>
            <person name="Labutti K."/>
            <person name="Salamov A."/>
            <person name="Andreopoulos B."/>
            <person name="Baker S."/>
            <person name="Barry K."/>
            <person name="Bills G."/>
            <person name="Bluhm B."/>
            <person name="Cannon C."/>
            <person name="Castanera R."/>
            <person name="Culley D."/>
            <person name="Daum C."/>
            <person name="Ezra D."/>
            <person name="Gonzalez J."/>
            <person name="Henrissat B."/>
            <person name="Kuo A."/>
            <person name="Liang C."/>
            <person name="Lipzen A."/>
            <person name="Lutzoni F."/>
            <person name="Magnuson J."/>
            <person name="Mondo S."/>
            <person name="Nolan M."/>
            <person name="Ohm R."/>
            <person name="Pangilinan J."/>
            <person name="Park H.-J."/>
            <person name="Ramirez L."/>
            <person name="Alfaro M."/>
            <person name="Sun H."/>
            <person name="Tritt A."/>
            <person name="Yoshinaga Y."/>
            <person name="Zwiers L.-H."/>
            <person name="Turgeon B."/>
            <person name="Goodwin S."/>
            <person name="Spatafora J."/>
            <person name="Crous P."/>
            <person name="Grigoriev I."/>
        </authorList>
    </citation>
    <scope>NUCLEOTIDE SEQUENCE</scope>
    <source>
        <strain evidence="1">HMLAC05119</strain>
    </source>
</reference>
<gene>
    <name evidence="1" type="ORF">BDU57DRAFT_523449</name>
</gene>